<organism evidence="4 5">
    <name type="scientific">Paenibacillus haidiansis</name>
    <dbReference type="NCBI Taxonomy" id="1574488"/>
    <lineage>
        <taxon>Bacteria</taxon>
        <taxon>Bacillati</taxon>
        <taxon>Bacillota</taxon>
        <taxon>Bacilli</taxon>
        <taxon>Bacillales</taxon>
        <taxon>Paenibacillaceae</taxon>
        <taxon>Paenibacillus</taxon>
    </lineage>
</organism>
<proteinExistence type="predicted"/>
<evidence type="ECO:0000259" key="3">
    <source>
        <dbReference type="Pfam" id="PF12695"/>
    </source>
</evidence>
<dbReference type="InterPro" id="IPR029059">
    <property type="entry name" value="AB_hydrolase_5"/>
</dbReference>
<dbReference type="Pfam" id="PF12695">
    <property type="entry name" value="Abhydrolase_5"/>
    <property type="match status" value="1"/>
</dbReference>
<keyword evidence="2" id="KW-0812">Transmembrane</keyword>
<dbReference type="RefSeq" id="WP_331845974.1">
    <property type="nucleotide sequence ID" value="NZ_JAZHPZ010000003.1"/>
</dbReference>
<evidence type="ECO:0000256" key="1">
    <source>
        <dbReference type="SAM" id="MobiDB-lite"/>
    </source>
</evidence>
<reference evidence="4 5" key="1">
    <citation type="submission" date="2024-02" db="EMBL/GenBank/DDBJ databases">
        <title>A nitrogen-fixing paenibacillus bacterium.</title>
        <authorList>
            <person name="Zhang W.L."/>
            <person name="Chen S.F."/>
        </authorList>
    </citation>
    <scope>NUCLEOTIDE SEQUENCE [LARGE SCALE GENOMIC DNA]</scope>
    <source>
        <strain evidence="4 5">M1</strain>
    </source>
</reference>
<dbReference type="EMBL" id="JAZHPZ010000003">
    <property type="protein sequence ID" value="MEF2965741.1"/>
    <property type="molecule type" value="Genomic_DNA"/>
</dbReference>
<dbReference type="Proteomes" id="UP001306950">
    <property type="component" value="Unassembled WGS sequence"/>
</dbReference>
<feature type="transmembrane region" description="Helical" evidence="2">
    <location>
        <begin position="21"/>
        <end position="40"/>
    </location>
</feature>
<dbReference type="Gene3D" id="3.40.50.1820">
    <property type="entry name" value="alpha/beta hydrolase"/>
    <property type="match status" value="1"/>
</dbReference>
<keyword evidence="2" id="KW-0472">Membrane</keyword>
<evidence type="ECO:0000256" key="2">
    <source>
        <dbReference type="SAM" id="Phobius"/>
    </source>
</evidence>
<sequence>MIYQTNAISQAKPRRLKRRKVLSWTLAVVVVLVLGLAVLYKTLTYEPLDAAVSALSSDENVTVNKTGDGYVLEPAGMEALQPNIIFYPGGLVEPESYALFGRKLAEAGHRVYIAAMPLNLAMLGQNKADSFIAEHPEDSYVIGGHSLGGVFASRYAAKHPDSVAGVYFLASYADDGGSLNGLNMSALQITGSNDGVLDREAWERAKSNLPDATTYVTIEGGNHGQFGVYGMQKGDNAASISAEEQLLAVAGAMEEWMGSLGDPNDPGTAEDEANAESASNE</sequence>
<accession>A0ABU7VPR7</accession>
<dbReference type="InterPro" id="IPR029058">
    <property type="entry name" value="AB_hydrolase_fold"/>
</dbReference>
<name>A0ABU7VPR7_9BACL</name>
<feature type="region of interest" description="Disordered" evidence="1">
    <location>
        <begin position="257"/>
        <end position="281"/>
    </location>
</feature>
<keyword evidence="2" id="KW-1133">Transmembrane helix</keyword>
<dbReference type="GO" id="GO:0016787">
    <property type="term" value="F:hydrolase activity"/>
    <property type="evidence" value="ECO:0007669"/>
    <property type="project" value="UniProtKB-KW"/>
</dbReference>
<keyword evidence="5" id="KW-1185">Reference proteome</keyword>
<evidence type="ECO:0000313" key="5">
    <source>
        <dbReference type="Proteomes" id="UP001306950"/>
    </source>
</evidence>
<protein>
    <submittedName>
        <fullName evidence="4">Alpha/beta fold hydrolase</fullName>
    </submittedName>
</protein>
<dbReference type="SUPFAM" id="SSF53474">
    <property type="entry name" value="alpha/beta-Hydrolases"/>
    <property type="match status" value="1"/>
</dbReference>
<evidence type="ECO:0000313" key="4">
    <source>
        <dbReference type="EMBL" id="MEF2965741.1"/>
    </source>
</evidence>
<keyword evidence="4" id="KW-0378">Hydrolase</keyword>
<gene>
    <name evidence="4" type="ORF">V3851_07860</name>
</gene>
<comment type="caution">
    <text evidence="4">The sequence shown here is derived from an EMBL/GenBank/DDBJ whole genome shotgun (WGS) entry which is preliminary data.</text>
</comment>
<feature type="domain" description="Alpha/beta hydrolase fold-5" evidence="3">
    <location>
        <begin position="84"/>
        <end position="245"/>
    </location>
</feature>